<evidence type="ECO:0000256" key="3">
    <source>
        <dbReference type="ARBA" id="ARBA00022691"/>
    </source>
</evidence>
<feature type="binding site" evidence="4">
    <location>
        <position position="282"/>
    </location>
    <ligand>
        <name>S-adenosyl-L-methionine</name>
        <dbReference type="ChEBI" id="CHEBI:59789"/>
    </ligand>
</feature>
<dbReference type="SUPFAM" id="SSF50249">
    <property type="entry name" value="Nucleic acid-binding proteins"/>
    <property type="match status" value="1"/>
</dbReference>
<dbReference type="Proteomes" id="UP000298358">
    <property type="component" value="Unassembled WGS sequence"/>
</dbReference>
<dbReference type="InterPro" id="IPR010280">
    <property type="entry name" value="U5_MeTrfase_fam"/>
</dbReference>
<dbReference type="Pfam" id="PF05958">
    <property type="entry name" value="tRNA_U5-meth_tr"/>
    <property type="match status" value="1"/>
</dbReference>
<dbReference type="SUPFAM" id="SSF53335">
    <property type="entry name" value="S-adenosyl-L-methionine-dependent methyltransferases"/>
    <property type="match status" value="1"/>
</dbReference>
<feature type="binding site" evidence="4">
    <location>
        <position position="252"/>
    </location>
    <ligand>
        <name>S-adenosyl-L-methionine</name>
        <dbReference type="ChEBI" id="CHEBI:59789"/>
    </ligand>
</feature>
<comment type="caution">
    <text evidence="6">The sequence shown here is derived from an EMBL/GenBank/DDBJ whole genome shotgun (WGS) entry which is preliminary data.</text>
</comment>
<evidence type="ECO:0000313" key="7">
    <source>
        <dbReference type="Proteomes" id="UP000298358"/>
    </source>
</evidence>
<dbReference type="Gene3D" id="2.40.50.1070">
    <property type="match status" value="1"/>
</dbReference>
<keyword evidence="1 4" id="KW-0489">Methyltransferase</keyword>
<dbReference type="AlphaFoldDB" id="A0A4Y9FMH5"/>
<dbReference type="GO" id="GO:0070475">
    <property type="term" value="P:rRNA base methylation"/>
    <property type="evidence" value="ECO:0007669"/>
    <property type="project" value="TreeGrafter"/>
</dbReference>
<dbReference type="PANTHER" id="PTHR11061:SF30">
    <property type="entry name" value="TRNA (URACIL(54)-C(5))-METHYLTRANSFERASE"/>
    <property type="match status" value="1"/>
</dbReference>
<name>A0A4Y9FMH5_9MICO</name>
<evidence type="ECO:0000313" key="6">
    <source>
        <dbReference type="EMBL" id="TFU30414.1"/>
    </source>
</evidence>
<dbReference type="PROSITE" id="PS50926">
    <property type="entry name" value="TRAM"/>
    <property type="match status" value="1"/>
</dbReference>
<dbReference type="InterPro" id="IPR012340">
    <property type="entry name" value="NA-bd_OB-fold"/>
</dbReference>
<protein>
    <submittedName>
        <fullName evidence="6">Class I SAM-dependent RNA methyltransferase</fullName>
    </submittedName>
</protein>
<evidence type="ECO:0000259" key="5">
    <source>
        <dbReference type="PROSITE" id="PS50926"/>
    </source>
</evidence>
<dbReference type="PANTHER" id="PTHR11061">
    <property type="entry name" value="RNA M5U METHYLTRANSFERASE"/>
    <property type="match status" value="1"/>
</dbReference>
<dbReference type="InterPro" id="IPR002792">
    <property type="entry name" value="TRAM_dom"/>
</dbReference>
<evidence type="ECO:0000256" key="4">
    <source>
        <dbReference type="PROSITE-ProRule" id="PRU01024"/>
    </source>
</evidence>
<feature type="active site" description="Nucleophile" evidence="4">
    <location>
        <position position="384"/>
    </location>
</feature>
<dbReference type="OrthoDB" id="9804590at2"/>
<gene>
    <name evidence="6" type="ORF">E4U02_14675</name>
</gene>
<evidence type="ECO:0000256" key="1">
    <source>
        <dbReference type="ARBA" id="ARBA00022603"/>
    </source>
</evidence>
<keyword evidence="7" id="KW-1185">Reference proteome</keyword>
<keyword evidence="2 4" id="KW-0808">Transferase</keyword>
<dbReference type="Gene3D" id="3.40.50.150">
    <property type="entry name" value="Vaccinia Virus protein VP39"/>
    <property type="match status" value="2"/>
</dbReference>
<dbReference type="Pfam" id="PF01938">
    <property type="entry name" value="TRAM"/>
    <property type="match status" value="1"/>
</dbReference>
<accession>A0A4Y9FMH5</accession>
<proteinExistence type="inferred from homology"/>
<dbReference type="RefSeq" id="WP_135115560.1">
    <property type="nucleotide sequence ID" value="NZ_BAAANG010000002.1"/>
</dbReference>
<dbReference type="Gene3D" id="2.40.50.140">
    <property type="entry name" value="Nucleic acid-binding proteins"/>
    <property type="match status" value="1"/>
</dbReference>
<sequence>MQSGDVVDLDVTGVAHGGVFVAREEGLVVFVPDALPGERIRARITEVKKSFARAEALEVLDASPDRRPHVWAQADISTAPEARPGGADFGHISLPRQRALKAQVLREAFERFAGTEIDVEVRGPEDLLGGDHPTVRGTADGTHYRTRVSLHVDAEGRIGPYAARSHTVIPVDAYPLATPEIEAVALAVRKAPEGRIDLVQPADGAVRTIRRAARTGDRRRRFAPKPERVVPEVVTERVGDREFQVDAGAFWQVHRAAAATLDRAVRDALGELSSDAWHLDLYGGVGLFAAALGDLAGSARITTVESEPRATAHAERNLEEFGAEAVTARVDRFLSRVSNQASLFDREMLTRGVTLLDPPRSGAGREVVEGIADLGSSRVAYVACDPVALARDVGYFRASGYELQSIQAYDLFPNSHHVEAVAILQR</sequence>
<dbReference type="PROSITE" id="PS51687">
    <property type="entry name" value="SAM_MT_RNA_M5U"/>
    <property type="match status" value="1"/>
</dbReference>
<comment type="similarity">
    <text evidence="4">Belongs to the class I-like SAM-binding methyltransferase superfamily. RNA M5U methyltransferase family.</text>
</comment>
<evidence type="ECO:0000256" key="2">
    <source>
        <dbReference type="ARBA" id="ARBA00022679"/>
    </source>
</evidence>
<reference evidence="6 7" key="1">
    <citation type="submission" date="2019-03" db="EMBL/GenBank/DDBJ databases">
        <title>Diversity of the mouse oral microbiome.</title>
        <authorList>
            <person name="Joseph S."/>
            <person name="Aduse-Opoku J."/>
            <person name="Curtis M."/>
            <person name="Wade W."/>
            <person name="Hashim A."/>
        </authorList>
    </citation>
    <scope>NUCLEOTIDE SEQUENCE [LARGE SCALE GENOMIC DNA]</scope>
    <source>
        <strain evidence="6 7">P1012</strain>
    </source>
</reference>
<feature type="binding site" evidence="4">
    <location>
        <position position="357"/>
    </location>
    <ligand>
        <name>S-adenosyl-L-methionine</name>
        <dbReference type="ChEBI" id="CHEBI:59789"/>
    </ligand>
</feature>
<keyword evidence="3 4" id="KW-0949">S-adenosyl-L-methionine</keyword>
<organism evidence="6 7">
    <name type="scientific">Microbacterium paludicola</name>
    <dbReference type="NCBI Taxonomy" id="300019"/>
    <lineage>
        <taxon>Bacteria</taxon>
        <taxon>Bacillati</taxon>
        <taxon>Actinomycetota</taxon>
        <taxon>Actinomycetes</taxon>
        <taxon>Micrococcales</taxon>
        <taxon>Microbacteriaceae</taxon>
        <taxon>Microbacterium</taxon>
    </lineage>
</organism>
<dbReference type="InterPro" id="IPR029063">
    <property type="entry name" value="SAM-dependent_MTases_sf"/>
</dbReference>
<dbReference type="GO" id="GO:0070041">
    <property type="term" value="F:rRNA (uridine-C5-)-methyltransferase activity"/>
    <property type="evidence" value="ECO:0007669"/>
    <property type="project" value="TreeGrafter"/>
</dbReference>
<feature type="binding site" evidence="4">
    <location>
        <position position="305"/>
    </location>
    <ligand>
        <name>S-adenosyl-L-methionine</name>
        <dbReference type="ChEBI" id="CHEBI:59789"/>
    </ligand>
</feature>
<dbReference type="EMBL" id="SPQB01000061">
    <property type="protein sequence ID" value="TFU30414.1"/>
    <property type="molecule type" value="Genomic_DNA"/>
</dbReference>
<feature type="domain" description="TRAM" evidence="5">
    <location>
        <begin position="1"/>
        <end position="58"/>
    </location>
</feature>